<reference evidence="7 8" key="1">
    <citation type="submission" date="2021-01" db="EMBL/GenBank/DDBJ databases">
        <title>Genome seq and assembly of Nocardiodes sp. G10.</title>
        <authorList>
            <person name="Chhetri G."/>
        </authorList>
    </citation>
    <scope>NUCLEOTIDE SEQUENCE [LARGE SCALE GENOMIC DNA]</scope>
    <source>
        <strain evidence="7 8">G10</strain>
    </source>
</reference>
<evidence type="ECO:0000256" key="1">
    <source>
        <dbReference type="ARBA" id="ARBA00004651"/>
    </source>
</evidence>
<evidence type="ECO:0000313" key="7">
    <source>
        <dbReference type="EMBL" id="MBL0749933.1"/>
    </source>
</evidence>
<evidence type="ECO:0000256" key="3">
    <source>
        <dbReference type="ARBA" id="ARBA00022692"/>
    </source>
</evidence>
<evidence type="ECO:0000256" key="2">
    <source>
        <dbReference type="ARBA" id="ARBA00022475"/>
    </source>
</evidence>
<accession>A0ABS1LEF0</accession>
<evidence type="ECO:0000256" key="4">
    <source>
        <dbReference type="ARBA" id="ARBA00022989"/>
    </source>
</evidence>
<comment type="subcellular location">
    <subcellularLocation>
        <location evidence="1">Cell membrane</location>
        <topology evidence="1">Multi-pass membrane protein</topology>
    </subcellularLocation>
</comment>
<keyword evidence="4" id="KW-1133">Transmembrane helix</keyword>
<keyword evidence="8" id="KW-1185">Reference proteome</keyword>
<name>A0ABS1LEF0_9ACTN</name>
<keyword evidence="3" id="KW-0812">Transmembrane</keyword>
<gene>
    <name evidence="7" type="ORF">JI751_20100</name>
</gene>
<sequence>MASKKKSWSDMTPTQKKVVVAVGIAEMALTTWCARDLKHRPKELVRGPKVLWGPVLSVQPVGPIAYLVWGRKR</sequence>
<organism evidence="7 8">
    <name type="scientific">Nocardioides baculatus</name>
    <dbReference type="NCBI Taxonomy" id="2801337"/>
    <lineage>
        <taxon>Bacteria</taxon>
        <taxon>Bacillati</taxon>
        <taxon>Actinomycetota</taxon>
        <taxon>Actinomycetes</taxon>
        <taxon>Propionibacteriales</taxon>
        <taxon>Nocardioidaceae</taxon>
        <taxon>Nocardioides</taxon>
    </lineage>
</organism>
<dbReference type="InterPro" id="IPR027379">
    <property type="entry name" value="CLS_N"/>
</dbReference>
<evidence type="ECO:0000256" key="5">
    <source>
        <dbReference type="ARBA" id="ARBA00023136"/>
    </source>
</evidence>
<evidence type="ECO:0000313" key="8">
    <source>
        <dbReference type="Proteomes" id="UP000636918"/>
    </source>
</evidence>
<comment type="caution">
    <text evidence="7">The sequence shown here is derived from an EMBL/GenBank/DDBJ whole genome shotgun (WGS) entry which is preliminary data.</text>
</comment>
<proteinExistence type="predicted"/>
<evidence type="ECO:0000259" key="6">
    <source>
        <dbReference type="Pfam" id="PF13396"/>
    </source>
</evidence>
<dbReference type="Proteomes" id="UP000636918">
    <property type="component" value="Unassembled WGS sequence"/>
</dbReference>
<protein>
    <submittedName>
        <fullName evidence="7">PLDc_N domain-containing protein</fullName>
    </submittedName>
</protein>
<dbReference type="RefSeq" id="WP_201940583.1">
    <property type="nucleotide sequence ID" value="NZ_JAERSG010000008.1"/>
</dbReference>
<dbReference type="EMBL" id="JAERSG010000008">
    <property type="protein sequence ID" value="MBL0749933.1"/>
    <property type="molecule type" value="Genomic_DNA"/>
</dbReference>
<dbReference type="Pfam" id="PF13396">
    <property type="entry name" value="PLDc_N"/>
    <property type="match status" value="1"/>
</dbReference>
<keyword evidence="2" id="KW-1003">Cell membrane</keyword>
<feature type="domain" description="Cardiolipin synthase N-terminal" evidence="6">
    <location>
        <begin position="28"/>
        <end position="71"/>
    </location>
</feature>
<keyword evidence="5" id="KW-0472">Membrane</keyword>